<dbReference type="PANTHER" id="PTHR23044">
    <property type="entry name" value="3'-5' EXONUCLEASE ERI1-RELATED"/>
    <property type="match status" value="1"/>
</dbReference>
<comment type="caution">
    <text evidence="10">The sequence shown here is derived from an EMBL/GenBank/DDBJ whole genome shotgun (WGS) entry which is preliminary data.</text>
</comment>
<keyword evidence="11" id="KW-1185">Reference proteome</keyword>
<proteinExistence type="predicted"/>
<dbReference type="InterPro" id="IPR010666">
    <property type="entry name" value="Znf_GRF"/>
</dbReference>
<keyword evidence="2" id="KW-0479">Metal-binding</keyword>
<keyword evidence="4" id="KW-0378">Hydrolase</keyword>
<evidence type="ECO:0000256" key="8">
    <source>
        <dbReference type="SAM" id="MobiDB-lite"/>
    </source>
</evidence>
<accession>A0AAV4HRY8</accession>
<reference evidence="10 11" key="1">
    <citation type="journal article" date="2021" name="Elife">
        <title>Chloroplast acquisition without the gene transfer in kleptoplastic sea slugs, Plakobranchus ocellatus.</title>
        <authorList>
            <person name="Maeda T."/>
            <person name="Takahashi S."/>
            <person name="Yoshida T."/>
            <person name="Shimamura S."/>
            <person name="Takaki Y."/>
            <person name="Nagai Y."/>
            <person name="Toyoda A."/>
            <person name="Suzuki Y."/>
            <person name="Arimoto A."/>
            <person name="Ishii H."/>
            <person name="Satoh N."/>
            <person name="Nishiyama T."/>
            <person name="Hasebe M."/>
            <person name="Maruyama T."/>
            <person name="Minagawa J."/>
            <person name="Obokata J."/>
            <person name="Shigenobu S."/>
        </authorList>
    </citation>
    <scope>NUCLEOTIDE SEQUENCE [LARGE SCALE GENOMIC DNA]</scope>
</reference>
<organism evidence="10 11">
    <name type="scientific">Elysia marginata</name>
    <dbReference type="NCBI Taxonomy" id="1093978"/>
    <lineage>
        <taxon>Eukaryota</taxon>
        <taxon>Metazoa</taxon>
        <taxon>Spiralia</taxon>
        <taxon>Lophotrochozoa</taxon>
        <taxon>Mollusca</taxon>
        <taxon>Gastropoda</taxon>
        <taxon>Heterobranchia</taxon>
        <taxon>Euthyneura</taxon>
        <taxon>Panpulmonata</taxon>
        <taxon>Sacoglossa</taxon>
        <taxon>Placobranchoidea</taxon>
        <taxon>Plakobranchidae</taxon>
        <taxon>Elysia</taxon>
    </lineage>
</organism>
<dbReference type="InterPro" id="IPR036397">
    <property type="entry name" value="RNaseH_sf"/>
</dbReference>
<evidence type="ECO:0000259" key="9">
    <source>
        <dbReference type="PROSITE" id="PS51999"/>
    </source>
</evidence>
<dbReference type="CDD" id="cd06133">
    <property type="entry name" value="ERI-1_3'hExo_like"/>
    <property type="match status" value="1"/>
</dbReference>
<keyword evidence="6" id="KW-0269">Exonuclease</keyword>
<keyword evidence="1" id="KW-0540">Nuclease</keyword>
<feature type="region of interest" description="Disordered" evidence="8">
    <location>
        <begin position="732"/>
        <end position="754"/>
    </location>
</feature>
<evidence type="ECO:0000313" key="11">
    <source>
        <dbReference type="Proteomes" id="UP000762676"/>
    </source>
</evidence>
<dbReference type="Pfam" id="PF06839">
    <property type="entry name" value="Zn_ribbon_GRF"/>
    <property type="match status" value="1"/>
</dbReference>
<dbReference type="PANTHER" id="PTHR23044:SF61">
    <property type="entry name" value="3'-5' EXORIBONUCLEASE 1-RELATED"/>
    <property type="match status" value="1"/>
</dbReference>
<evidence type="ECO:0000256" key="7">
    <source>
        <dbReference type="PROSITE-ProRule" id="PRU01343"/>
    </source>
</evidence>
<dbReference type="Pfam" id="PF00929">
    <property type="entry name" value="RNase_T"/>
    <property type="match status" value="1"/>
</dbReference>
<dbReference type="PROSITE" id="PS51999">
    <property type="entry name" value="ZF_GRF"/>
    <property type="match status" value="1"/>
</dbReference>
<dbReference type="Gene3D" id="3.30.420.10">
    <property type="entry name" value="Ribonuclease H-like superfamily/Ribonuclease H"/>
    <property type="match status" value="1"/>
</dbReference>
<evidence type="ECO:0000256" key="6">
    <source>
        <dbReference type="ARBA" id="ARBA00022839"/>
    </source>
</evidence>
<dbReference type="SMART" id="SM00479">
    <property type="entry name" value="EXOIII"/>
    <property type="match status" value="1"/>
</dbReference>
<dbReference type="GO" id="GO:0000175">
    <property type="term" value="F:3'-5'-RNA exonuclease activity"/>
    <property type="evidence" value="ECO:0007669"/>
    <property type="project" value="InterPro"/>
</dbReference>
<keyword evidence="5" id="KW-0862">Zinc</keyword>
<feature type="compositionally biased region" description="Low complexity" evidence="8">
    <location>
        <begin position="617"/>
        <end position="631"/>
    </location>
</feature>
<feature type="compositionally biased region" description="Basic and acidic residues" evidence="8">
    <location>
        <begin position="632"/>
        <end position="660"/>
    </location>
</feature>
<dbReference type="GO" id="GO:0003676">
    <property type="term" value="F:nucleic acid binding"/>
    <property type="evidence" value="ECO:0007669"/>
    <property type="project" value="InterPro"/>
</dbReference>
<evidence type="ECO:0000313" key="10">
    <source>
        <dbReference type="EMBL" id="GFR99455.1"/>
    </source>
</evidence>
<dbReference type="SUPFAM" id="SSF53098">
    <property type="entry name" value="Ribonuclease H-like"/>
    <property type="match status" value="1"/>
</dbReference>
<dbReference type="InterPro" id="IPR051274">
    <property type="entry name" value="3-5_Exoribonuclease"/>
</dbReference>
<dbReference type="EMBL" id="BMAT01002127">
    <property type="protein sequence ID" value="GFR99455.1"/>
    <property type="molecule type" value="Genomic_DNA"/>
</dbReference>
<feature type="region of interest" description="Disordered" evidence="8">
    <location>
        <begin position="613"/>
        <end position="665"/>
    </location>
</feature>
<name>A0AAV4HRY8_9GAST</name>
<protein>
    <submittedName>
        <fullName evidence="10">ERI1 exoribonuclease 2</fullName>
    </submittedName>
</protein>
<gene>
    <name evidence="10" type="ORF">ElyMa_001045200</name>
</gene>
<evidence type="ECO:0000256" key="1">
    <source>
        <dbReference type="ARBA" id="ARBA00022722"/>
    </source>
</evidence>
<evidence type="ECO:0000256" key="5">
    <source>
        <dbReference type="ARBA" id="ARBA00022833"/>
    </source>
</evidence>
<keyword evidence="3 7" id="KW-0863">Zinc-finger</keyword>
<feature type="domain" description="GRF-type" evidence="9">
    <location>
        <begin position="775"/>
        <end position="824"/>
    </location>
</feature>
<dbReference type="AlphaFoldDB" id="A0AAV4HRY8"/>
<evidence type="ECO:0000256" key="3">
    <source>
        <dbReference type="ARBA" id="ARBA00022771"/>
    </source>
</evidence>
<dbReference type="InterPro" id="IPR047201">
    <property type="entry name" value="ERI-1_3'hExo-like"/>
</dbReference>
<dbReference type="GO" id="GO:0008270">
    <property type="term" value="F:zinc ion binding"/>
    <property type="evidence" value="ECO:0007669"/>
    <property type="project" value="UniProtKB-KW"/>
</dbReference>
<dbReference type="InterPro" id="IPR013520">
    <property type="entry name" value="Ribonucl_H"/>
</dbReference>
<sequence length="861" mass="97263">MMITRKTSIPKCEIKIEENTIKQANSFKYLGTQITSDGRNHQEIKSRIAQAKASFQQMKSIMANIKISIVVRKRLLETFIETVLLYGCEPWTTDKRMKSSLEATKMWFLRRMMRIPWTANKTNEEILTEAQTTRQLMTKIRKRQAKFFGHVIRRNQLEHLVTTGKFDGKRGRGRPREKMLDSLADWINIEKPSEMIRKMSYQRFSYLIVIDFESTCWENDKLRPQEIIEFPAVLLNTHTGQLEDEFHFYVQPSEFPILSSFCQQLTGISQDTVDEGIPLSMCLRKFVAWLEKLRDKKGIVCIDNKGDLKDKSEAAFVTWSDWDLGVCLLYETKRKQIIRPAAFNSWIDLRATYRKFYSRRPEGLNGALKELGIEFEGRQHSGLDDAKNTAKLAWRMICDGCIMAITKSLNMNKQGFIERKSIPTETAGSSGSTSINLPKKSSLMDYCTSKSTSSKTIEPFVIAEDKCETISGSTSSHKTTKFGFKDTQLTERNKNILVAPIKRGCVKSPNKMITSIDGTVFKCSNLSHMITDHENAPLSAKISDCGDKKVVNRSCDSFKQSSREAGELFVGERITERSNNSIRWSPRRVQEKTGYFAYKSNSVKTLVQESYRNPQVTTTTSTTTSTSFSSHSMEDSKLSHNPKERKGCRSFKSHDEDTPKSSKTLSSLVKHSLDLTGNDSYGCDAQSLSFQNDNQTTADSLQYSHTQNISPQNKIIKAKGSTVSSIQLVDKTSGSFRTPRHPSIPTAQKPAAPFKTPTMAAKPLTSTMRVTPPLCLCGRRSKRRQVQNCGPSMGRLFFTCSVGQSFRTPANKGGCGFFQWESPADGNFAKGSKSAPSLRQFSHLPKFNVSVSRKSLGVRPK</sequence>
<dbReference type="Proteomes" id="UP000762676">
    <property type="component" value="Unassembled WGS sequence"/>
</dbReference>
<dbReference type="InterPro" id="IPR012337">
    <property type="entry name" value="RNaseH-like_sf"/>
</dbReference>
<evidence type="ECO:0000256" key="2">
    <source>
        <dbReference type="ARBA" id="ARBA00022723"/>
    </source>
</evidence>
<evidence type="ECO:0000256" key="4">
    <source>
        <dbReference type="ARBA" id="ARBA00022801"/>
    </source>
</evidence>